<keyword evidence="8 10" id="KW-0460">Magnesium</keyword>
<evidence type="ECO:0000256" key="1">
    <source>
        <dbReference type="ARBA" id="ARBA00003769"/>
    </source>
</evidence>
<feature type="binding site" evidence="10">
    <location>
        <position position="131"/>
    </location>
    <ligand>
        <name>5-phospho-alpha-D-ribose 1-diphosphate</name>
        <dbReference type="ChEBI" id="CHEBI:58017"/>
        <note>ligand shared between dimeric partners</note>
    </ligand>
</feature>
<keyword evidence="9 10" id="KW-0665">Pyrimidine biosynthesis</keyword>
<dbReference type="PANTHER" id="PTHR46683">
    <property type="entry name" value="OROTATE PHOSPHORIBOSYLTRANSFERASE 1-RELATED"/>
    <property type="match status" value="1"/>
</dbReference>
<feature type="binding site" evidence="10">
    <location>
        <position position="157"/>
    </location>
    <ligand>
        <name>orotate</name>
        <dbReference type="ChEBI" id="CHEBI:30839"/>
    </ligand>
</feature>
<evidence type="ECO:0000313" key="13">
    <source>
        <dbReference type="Proteomes" id="UP000006735"/>
    </source>
</evidence>
<dbReference type="FunFam" id="3.40.50.2020:FF:000052">
    <property type="entry name" value="Orotate phosphoribosyltransferase"/>
    <property type="match status" value="1"/>
</dbReference>
<dbReference type="UniPathway" id="UPA00070">
    <property type="reaction ID" value="UER00119"/>
</dbReference>
<evidence type="ECO:0000256" key="2">
    <source>
        <dbReference type="ARBA" id="ARBA00004889"/>
    </source>
</evidence>
<dbReference type="STRING" id="291331.XOO0508"/>
<comment type="function">
    <text evidence="1 10">Catalyzes the transfer of a ribosyl phosphate group from 5-phosphoribose 1-diphosphate to orotate, leading to the formation of orotidine monophosphate (OMP).</text>
</comment>
<evidence type="ECO:0000256" key="9">
    <source>
        <dbReference type="ARBA" id="ARBA00022975"/>
    </source>
</evidence>
<dbReference type="GO" id="GO:0005737">
    <property type="term" value="C:cytoplasm"/>
    <property type="evidence" value="ECO:0007669"/>
    <property type="project" value="TreeGrafter"/>
</dbReference>
<dbReference type="GO" id="GO:0000287">
    <property type="term" value="F:magnesium ion binding"/>
    <property type="evidence" value="ECO:0007669"/>
    <property type="project" value="UniProtKB-UniRule"/>
</dbReference>
<dbReference type="Gene3D" id="3.40.50.2020">
    <property type="match status" value="1"/>
</dbReference>
<evidence type="ECO:0000259" key="11">
    <source>
        <dbReference type="Pfam" id="PF00156"/>
    </source>
</evidence>
<dbReference type="CDD" id="cd06223">
    <property type="entry name" value="PRTases_typeI"/>
    <property type="match status" value="1"/>
</dbReference>
<dbReference type="GO" id="GO:0004588">
    <property type="term" value="F:orotate phosphoribosyltransferase activity"/>
    <property type="evidence" value="ECO:0007669"/>
    <property type="project" value="UniProtKB-UniRule"/>
</dbReference>
<feature type="domain" description="Phosphoribosyltransferase" evidence="11">
    <location>
        <begin position="86"/>
        <end position="187"/>
    </location>
</feature>
<dbReference type="InterPro" id="IPR000836">
    <property type="entry name" value="PRTase_dom"/>
</dbReference>
<reference evidence="12 13" key="1">
    <citation type="journal article" date="2005" name="Nucleic Acids Res.">
        <title>The genome sequence of Xanthomonas oryzae pathovar oryzae KACC10331, the bacterial blight pathogen of rice.</title>
        <authorList>
            <person name="Lee B.M."/>
            <person name="Park Y.J."/>
            <person name="Park D.S."/>
            <person name="Kang H.W."/>
            <person name="Kim J.G."/>
            <person name="Song E.S."/>
            <person name="Park I.C."/>
            <person name="Yoon U.H."/>
            <person name="Hahn J.H."/>
            <person name="Koo B.S."/>
            <person name="Lee G.B."/>
            <person name="Kim H."/>
            <person name="Park H.S."/>
            <person name="Yoon K.O."/>
            <person name="Kim J.H."/>
            <person name="Jung C.H."/>
            <person name="Koh N.H."/>
            <person name="Seo J.S."/>
            <person name="Go S.J."/>
        </authorList>
    </citation>
    <scope>NUCLEOTIDE SEQUENCE [LARGE SCALE GENOMIC DNA]</scope>
    <source>
        <strain evidence="13">KACC10331 / KXO85</strain>
    </source>
</reference>
<organism evidence="12 13">
    <name type="scientific">Xanthomonas oryzae pv. oryzae (strain KACC10331 / KXO85)</name>
    <dbReference type="NCBI Taxonomy" id="291331"/>
    <lineage>
        <taxon>Bacteria</taxon>
        <taxon>Pseudomonadati</taxon>
        <taxon>Pseudomonadota</taxon>
        <taxon>Gammaproteobacteria</taxon>
        <taxon>Lysobacterales</taxon>
        <taxon>Lysobacteraceae</taxon>
        <taxon>Xanthomonas</taxon>
    </lineage>
</organism>
<feature type="binding site" evidence="10">
    <location>
        <begin position="63"/>
        <end position="64"/>
    </location>
    <ligand>
        <name>orotate</name>
        <dbReference type="ChEBI" id="CHEBI:30839"/>
    </ligand>
</feature>
<keyword evidence="7 10" id="KW-0808">Transferase</keyword>
<comment type="catalytic activity">
    <reaction evidence="10">
        <text>orotidine 5'-phosphate + diphosphate = orotate + 5-phospho-alpha-D-ribose 1-diphosphate</text>
        <dbReference type="Rhea" id="RHEA:10380"/>
        <dbReference type="ChEBI" id="CHEBI:30839"/>
        <dbReference type="ChEBI" id="CHEBI:33019"/>
        <dbReference type="ChEBI" id="CHEBI:57538"/>
        <dbReference type="ChEBI" id="CHEBI:58017"/>
        <dbReference type="EC" id="2.4.2.10"/>
    </reaction>
</comment>
<keyword evidence="13" id="KW-1185">Reference proteome</keyword>
<feature type="binding site" evidence="10">
    <location>
        <position position="133"/>
    </location>
    <ligand>
        <name>5-phospho-alpha-D-ribose 1-diphosphate</name>
        <dbReference type="ChEBI" id="CHEBI:58017"/>
        <note>ligand shared between dimeric partners</note>
    </ligand>
</feature>
<evidence type="ECO:0000313" key="12">
    <source>
        <dbReference type="EMBL" id="AAW73762.1"/>
    </source>
</evidence>
<evidence type="ECO:0000256" key="6">
    <source>
        <dbReference type="ARBA" id="ARBA00022676"/>
    </source>
</evidence>
<dbReference type="HOGENOM" id="CLU_074878_0_1_6"/>
<dbReference type="GO" id="GO:0044205">
    <property type="term" value="P:'de novo' UMP biosynthetic process"/>
    <property type="evidence" value="ECO:0007669"/>
    <property type="project" value="UniProtKB-UniRule"/>
</dbReference>
<comment type="cofactor">
    <cofactor evidence="10">
        <name>Mg(2+)</name>
        <dbReference type="ChEBI" id="CHEBI:18420"/>
    </cofactor>
</comment>
<evidence type="ECO:0000256" key="3">
    <source>
        <dbReference type="ARBA" id="ARBA00006340"/>
    </source>
</evidence>
<dbReference type="PANTHER" id="PTHR46683:SF1">
    <property type="entry name" value="OROTATE PHOSPHORIBOSYLTRANSFERASE 1-RELATED"/>
    <property type="match status" value="1"/>
</dbReference>
<dbReference type="NCBIfam" id="TIGR00336">
    <property type="entry name" value="pyrE"/>
    <property type="match status" value="1"/>
</dbReference>
<evidence type="ECO:0000256" key="10">
    <source>
        <dbReference type="HAMAP-Rule" id="MF_01208"/>
    </source>
</evidence>
<dbReference type="EMBL" id="AE013598">
    <property type="protein sequence ID" value="AAW73762.1"/>
    <property type="molecule type" value="Genomic_DNA"/>
</dbReference>
<feature type="binding site" description="in other chain" evidence="10">
    <location>
        <position position="128"/>
    </location>
    <ligand>
        <name>5-phospho-alpha-D-ribose 1-diphosphate</name>
        <dbReference type="ChEBI" id="CHEBI:58017"/>
        <note>ligand shared between dimeric partners</note>
    </ligand>
</feature>
<dbReference type="GO" id="GO:0006207">
    <property type="term" value="P:'de novo' pyrimidine nucleobase biosynthetic process"/>
    <property type="evidence" value="ECO:0007669"/>
    <property type="project" value="TreeGrafter"/>
</dbReference>
<feature type="binding site" evidence="10">
    <location>
        <position position="185"/>
    </location>
    <ligand>
        <name>orotate</name>
        <dbReference type="ChEBI" id="CHEBI:30839"/>
    </ligand>
</feature>
<accession>Q5H5K8</accession>
<feature type="binding site" description="in other chain" evidence="10">
    <location>
        <begin position="101"/>
        <end position="102"/>
    </location>
    <ligand>
        <name>5-phospho-alpha-D-ribose 1-diphosphate</name>
        <dbReference type="ChEBI" id="CHEBI:58017"/>
        <note>ligand shared between dimeric partners</note>
    </ligand>
</feature>
<keyword evidence="6 10" id="KW-0328">Glycosyltransferase</keyword>
<comment type="subunit">
    <text evidence="4 10">Homodimer.</text>
</comment>
<dbReference type="EC" id="2.4.2.10" evidence="5 10"/>
<evidence type="ECO:0000256" key="5">
    <source>
        <dbReference type="ARBA" id="ARBA00011971"/>
    </source>
</evidence>
<protein>
    <recommendedName>
        <fullName evidence="5 10">Orotate phosphoribosyltransferase</fullName>
        <shortName evidence="10">OPRT</shortName>
        <shortName evidence="10">OPRTase</shortName>
        <ecNumber evidence="5 10">2.4.2.10</ecNumber>
    </recommendedName>
</protein>
<dbReference type="InterPro" id="IPR023031">
    <property type="entry name" value="OPRT"/>
</dbReference>
<dbReference type="GO" id="GO:0046132">
    <property type="term" value="P:pyrimidine ribonucleoside biosynthetic process"/>
    <property type="evidence" value="ECO:0007669"/>
    <property type="project" value="TreeGrafter"/>
</dbReference>
<dbReference type="InterPro" id="IPR029057">
    <property type="entry name" value="PRTase-like"/>
</dbReference>
<dbReference type="SUPFAM" id="SSF53271">
    <property type="entry name" value="PRTase-like"/>
    <property type="match status" value="1"/>
</dbReference>
<evidence type="ECO:0000256" key="4">
    <source>
        <dbReference type="ARBA" id="ARBA00011738"/>
    </source>
</evidence>
<dbReference type="KEGG" id="xoo:XOO0508"/>
<gene>
    <name evidence="10 12" type="primary">pyrE</name>
    <name evidence="12" type="ordered locus">XOO0508</name>
</gene>
<comment type="similarity">
    <text evidence="3 10">Belongs to the purine/pyrimidine phosphoribosyltransferase family. PyrE subfamily.</text>
</comment>
<dbReference type="InterPro" id="IPR004467">
    <property type="entry name" value="Or_phspho_trans_dom"/>
</dbReference>
<dbReference type="Proteomes" id="UP000006735">
    <property type="component" value="Chromosome"/>
</dbReference>
<feature type="binding site" description="in other chain" evidence="10">
    <location>
        <begin position="153"/>
        <end position="161"/>
    </location>
    <ligand>
        <name>5-phospho-alpha-D-ribose 1-diphosphate</name>
        <dbReference type="ChEBI" id="CHEBI:58017"/>
        <note>ligand shared between dimeric partners</note>
    </ligand>
</feature>
<sequence>MKAYRISGCRKARPAMLPNRESPLPNLVTMTDHRTRFLQLALGADALRFGQFTLKSGRLSPYFFNAGRFDSGTKTAQLAQCYADAIDAAGVDFDLLFGPAYKGIPLATALACAYAGRGRDLPLAFNRKEAKDHGEGGTLIGAPLAGHKVLIVDDVITAGTAIREALGIIRAAGGVPSGIVVALDRQEIASEQDRRSAAQAVATEAGIPVIAVANLSDLLAFAAENADLVDFREPLLAYRGRYGTDTTG</sequence>
<dbReference type="Pfam" id="PF00156">
    <property type="entry name" value="Pribosyltran"/>
    <property type="match status" value="1"/>
</dbReference>
<evidence type="ECO:0000256" key="7">
    <source>
        <dbReference type="ARBA" id="ARBA00022679"/>
    </source>
</evidence>
<dbReference type="HAMAP" id="MF_01208">
    <property type="entry name" value="PyrE"/>
    <property type="match status" value="1"/>
</dbReference>
<feature type="binding site" description="in other chain" evidence="10">
    <location>
        <position position="55"/>
    </location>
    <ligand>
        <name>5-phospho-alpha-D-ribose 1-diphosphate</name>
        <dbReference type="ChEBI" id="CHEBI:58017"/>
        <note>ligand shared between dimeric partners</note>
    </ligand>
</feature>
<name>Q5H5K8_XANOR</name>
<dbReference type="AlphaFoldDB" id="Q5H5K8"/>
<feature type="binding site" evidence="10">
    <location>
        <position position="127"/>
    </location>
    <ligand>
        <name>5-phospho-alpha-D-ribose 1-diphosphate</name>
        <dbReference type="ChEBI" id="CHEBI:58017"/>
        <note>ligand shared between dimeric partners</note>
    </ligand>
</feature>
<evidence type="ECO:0000256" key="8">
    <source>
        <dbReference type="ARBA" id="ARBA00022842"/>
    </source>
</evidence>
<comment type="pathway">
    <text evidence="2 10">Pyrimidine metabolism; UMP biosynthesis via de novo pathway; UMP from orotate: step 1/2.</text>
</comment>
<proteinExistence type="inferred from homology"/>